<dbReference type="InterPro" id="IPR008729">
    <property type="entry name" value="PA_de_COase"/>
</dbReference>
<accession>A0A8H5E3U7</accession>
<dbReference type="SUPFAM" id="SSF50814">
    <property type="entry name" value="Lipocalins"/>
    <property type="match status" value="1"/>
</dbReference>
<dbReference type="GO" id="GO:0016831">
    <property type="term" value="F:carboxy-lyase activity"/>
    <property type="evidence" value="ECO:0007669"/>
    <property type="project" value="InterPro"/>
</dbReference>
<dbReference type="InterPro" id="IPR012674">
    <property type="entry name" value="Calycin"/>
</dbReference>
<dbReference type="InterPro" id="IPR051128">
    <property type="entry name" value="EgtD_Methyltrsf_superfamily"/>
</dbReference>
<keyword evidence="3" id="KW-1185">Reference proteome</keyword>
<dbReference type="InterPro" id="IPR042095">
    <property type="entry name" value="SUMF_sf"/>
</dbReference>
<dbReference type="InterPro" id="IPR005532">
    <property type="entry name" value="SUMF_dom"/>
</dbReference>
<protein>
    <recommendedName>
        <fullName evidence="1">Sulfatase-modifying factor enzyme-like domain-containing protein</fullName>
    </recommendedName>
</protein>
<reference evidence="2 3" key="1">
    <citation type="journal article" date="2020" name="BMC Genomics">
        <title>Correction to: Identification and distribution of gene clusters required for synthesis of sphingolipid metabolism inhibitors in diverse species of the filamentous fungus Fusarium.</title>
        <authorList>
            <person name="Kim H.S."/>
            <person name="Lohmar J.M."/>
            <person name="Busman M."/>
            <person name="Brown D.W."/>
            <person name="Naumann T.A."/>
            <person name="Divon H.H."/>
            <person name="Lysoe E."/>
            <person name="Uhlig S."/>
            <person name="Proctor R.H."/>
        </authorList>
    </citation>
    <scope>NUCLEOTIDE SEQUENCE [LARGE SCALE GENOMIC DNA]</scope>
    <source>
        <strain evidence="2 3">NRRL 25214</strain>
    </source>
</reference>
<organism evidence="2 3">
    <name type="scientific">Fusarium anthophilum</name>
    <dbReference type="NCBI Taxonomy" id="48485"/>
    <lineage>
        <taxon>Eukaryota</taxon>
        <taxon>Fungi</taxon>
        <taxon>Dikarya</taxon>
        <taxon>Ascomycota</taxon>
        <taxon>Pezizomycotina</taxon>
        <taxon>Sordariomycetes</taxon>
        <taxon>Hypocreomycetidae</taxon>
        <taxon>Hypocreales</taxon>
        <taxon>Nectriaceae</taxon>
        <taxon>Fusarium</taxon>
        <taxon>Fusarium fujikuroi species complex</taxon>
    </lineage>
</organism>
<sequence>MKSNNPYALPLIPEQYAPAPVPSLAEWKQLWSVWDLVTTNMMLPDALMEQPIPLRNPLLFYLGHIPTFALPDVFPCLRDILLYRERVKERIKSLYQTERPYADRCIGRALWIGFEHEGLHAETFLFMAIQSPNVLPPPDLPRPDFAKLAKQAASRRLQNPWIKVPEETFTIGYHDPESDDGPNRFFAWDNEREPYDITVPQIEAQARPVSNGEYAKFLVDGKESQIPATWSKMRNAQSNEDYTTFVARHSIKTVWGPVPLSQALDWPVMASFDEVERYSRWASARLPTLQNYGASTAVFVDLSNTNSGFQNFQPMGITHKGDLCGLGDTGGAAEWTRTLLAPQPGFKAMDIYPGYSADFMDEKHLAVVGGSWALHPRIAGRKSFLNWWQKKYLWPWTEVDGGICGGFTNTPLHPTFEKDILNTHLIYDYDATDEEGNPEKWRYEIWFFSDDRVVYAIHGGPMAGRINYQTVAYQCVRPGELWQINWLEETGTIVSLVYDITNKTISGMLGFSKGHWEHASEAHGDKRNPDDFNRWKELANIGKQTDRFILTEQAKILEVFKGQGDLKPIKEEDPTF</sequence>
<dbReference type="PANTHER" id="PTHR43397">
    <property type="entry name" value="ERGOTHIONEINE BIOSYNTHESIS PROTEIN 1"/>
    <property type="match status" value="1"/>
</dbReference>
<dbReference type="PANTHER" id="PTHR43397:SF1">
    <property type="entry name" value="ERGOTHIONEINE BIOSYNTHESIS PROTEIN 1"/>
    <property type="match status" value="1"/>
</dbReference>
<evidence type="ECO:0000259" key="1">
    <source>
        <dbReference type="Pfam" id="PF03781"/>
    </source>
</evidence>
<dbReference type="Pfam" id="PF05870">
    <property type="entry name" value="PA_decarbox"/>
    <property type="match status" value="1"/>
</dbReference>
<proteinExistence type="predicted"/>
<dbReference type="InterPro" id="IPR016187">
    <property type="entry name" value="CTDL_fold"/>
</dbReference>
<evidence type="ECO:0000313" key="3">
    <source>
        <dbReference type="Proteomes" id="UP000573603"/>
    </source>
</evidence>
<comment type="caution">
    <text evidence="2">The sequence shown here is derived from an EMBL/GenBank/DDBJ whole genome shotgun (WGS) entry which is preliminary data.</text>
</comment>
<dbReference type="EMBL" id="JABEVY010000154">
    <property type="protein sequence ID" value="KAF5246155.1"/>
    <property type="molecule type" value="Genomic_DNA"/>
</dbReference>
<dbReference type="SUPFAM" id="SSF56436">
    <property type="entry name" value="C-type lectin-like"/>
    <property type="match status" value="1"/>
</dbReference>
<dbReference type="Gene3D" id="3.90.1580.10">
    <property type="entry name" value="paralog of FGE (formylglycine-generating enzyme)"/>
    <property type="match status" value="1"/>
</dbReference>
<dbReference type="Proteomes" id="UP000573603">
    <property type="component" value="Unassembled WGS sequence"/>
</dbReference>
<dbReference type="Pfam" id="PF03781">
    <property type="entry name" value="FGE-sulfatase"/>
    <property type="match status" value="1"/>
</dbReference>
<name>A0A8H5E3U7_9HYPO</name>
<dbReference type="Gene3D" id="2.40.128.20">
    <property type="match status" value="1"/>
</dbReference>
<gene>
    <name evidence="2" type="ORF">FANTH_6922</name>
</gene>
<evidence type="ECO:0000313" key="2">
    <source>
        <dbReference type="EMBL" id="KAF5246155.1"/>
    </source>
</evidence>
<dbReference type="AlphaFoldDB" id="A0A8H5E3U7"/>
<feature type="domain" description="Sulfatase-modifying factor enzyme-like" evidence="1">
    <location>
        <begin position="165"/>
        <end position="292"/>
    </location>
</feature>